<dbReference type="GO" id="GO:0009847">
    <property type="term" value="P:spore germination"/>
    <property type="evidence" value="ECO:0007669"/>
    <property type="project" value="UniProtKB-UniRule"/>
</dbReference>
<comment type="similarity">
    <text evidence="2 4">Belongs to the GerABKA family.</text>
</comment>
<dbReference type="OrthoDB" id="9772630at2"/>
<dbReference type="PIRSF" id="PIRSF005690">
    <property type="entry name" value="GerBA"/>
    <property type="match status" value="1"/>
</dbReference>
<feature type="transmembrane region" description="Helical" evidence="6">
    <location>
        <begin position="285"/>
        <end position="303"/>
    </location>
</feature>
<evidence type="ECO:0000313" key="7">
    <source>
        <dbReference type="EMBL" id="TXC91585.1"/>
    </source>
</evidence>
<protein>
    <submittedName>
        <fullName evidence="7">Spore germination protein</fullName>
    </submittedName>
</protein>
<evidence type="ECO:0000256" key="5">
    <source>
        <dbReference type="SAM" id="MobiDB-lite"/>
    </source>
</evidence>
<organism evidence="7 8">
    <name type="scientific">Metabacillus litoralis</name>
    <dbReference type="NCBI Taxonomy" id="152268"/>
    <lineage>
        <taxon>Bacteria</taxon>
        <taxon>Bacillati</taxon>
        <taxon>Bacillota</taxon>
        <taxon>Bacilli</taxon>
        <taxon>Bacillales</taxon>
        <taxon>Bacillaceae</taxon>
        <taxon>Metabacillus</taxon>
    </lineage>
</organism>
<evidence type="ECO:0000256" key="4">
    <source>
        <dbReference type="PIRNR" id="PIRNR005690"/>
    </source>
</evidence>
<evidence type="ECO:0000256" key="3">
    <source>
        <dbReference type="ARBA" id="ARBA00023136"/>
    </source>
</evidence>
<evidence type="ECO:0000313" key="8">
    <source>
        <dbReference type="Proteomes" id="UP000321363"/>
    </source>
</evidence>
<keyword evidence="8" id="KW-1185">Reference proteome</keyword>
<dbReference type="EMBL" id="VOQF01000004">
    <property type="protein sequence ID" value="TXC91585.1"/>
    <property type="molecule type" value="Genomic_DNA"/>
</dbReference>
<gene>
    <name evidence="7" type="ORF">FS935_08080</name>
</gene>
<feature type="transmembrane region" description="Helical" evidence="6">
    <location>
        <begin position="447"/>
        <end position="474"/>
    </location>
</feature>
<feature type="region of interest" description="Disordered" evidence="5">
    <location>
        <begin position="1"/>
        <end position="34"/>
    </location>
</feature>
<comment type="subcellular location">
    <subcellularLocation>
        <location evidence="4">Cell membrane</location>
    </subcellularLocation>
    <subcellularLocation>
        <location evidence="1">Membrane</location>
        <topology evidence="1">Multi-pass membrane protein</topology>
    </subcellularLocation>
</comment>
<dbReference type="Pfam" id="PF03323">
    <property type="entry name" value="GerA"/>
    <property type="match status" value="1"/>
</dbReference>
<feature type="compositionally biased region" description="Basic and acidic residues" evidence="5">
    <location>
        <begin position="15"/>
        <end position="34"/>
    </location>
</feature>
<feature type="transmembrane region" description="Helical" evidence="6">
    <location>
        <begin position="416"/>
        <end position="435"/>
    </location>
</feature>
<feature type="transmembrane region" description="Helical" evidence="6">
    <location>
        <begin position="324"/>
        <end position="346"/>
    </location>
</feature>
<reference evidence="7 8" key="1">
    <citation type="journal article" date="2005" name="Int. J. Syst. Evol. Microbiol.">
        <title>Bacillus litoralis sp. nov., isolated from a tidal flat of the Yellow Sea in Korea.</title>
        <authorList>
            <person name="Yoon J.H."/>
            <person name="Oh T.K."/>
        </authorList>
    </citation>
    <scope>NUCLEOTIDE SEQUENCE [LARGE SCALE GENOMIC DNA]</scope>
    <source>
        <strain evidence="7 8">SW-211</strain>
    </source>
</reference>
<dbReference type="RefSeq" id="WP_146947359.1">
    <property type="nucleotide sequence ID" value="NZ_VOQF01000004.1"/>
</dbReference>
<dbReference type="InterPro" id="IPR050768">
    <property type="entry name" value="UPF0353/GerABKA_families"/>
</dbReference>
<dbReference type="Proteomes" id="UP000321363">
    <property type="component" value="Unassembled WGS sequence"/>
</dbReference>
<accession>A0A5C6W116</accession>
<dbReference type="PANTHER" id="PTHR22550">
    <property type="entry name" value="SPORE GERMINATION PROTEIN"/>
    <property type="match status" value="1"/>
</dbReference>
<keyword evidence="6" id="KW-0812">Transmembrane</keyword>
<keyword evidence="3 4" id="KW-0472">Membrane</keyword>
<dbReference type="GO" id="GO:0005886">
    <property type="term" value="C:plasma membrane"/>
    <property type="evidence" value="ECO:0007669"/>
    <property type="project" value="UniProtKB-SubCell"/>
</dbReference>
<dbReference type="AlphaFoldDB" id="A0A5C6W116"/>
<comment type="caution">
    <text evidence="7">The sequence shown here is derived from an EMBL/GenBank/DDBJ whole genome shotgun (WGS) entry which is preliminary data.</text>
</comment>
<evidence type="ECO:0000256" key="6">
    <source>
        <dbReference type="SAM" id="Phobius"/>
    </source>
</evidence>
<evidence type="ECO:0000256" key="2">
    <source>
        <dbReference type="ARBA" id="ARBA00005278"/>
    </source>
</evidence>
<sequence length="530" mass="58999">MKKTPRPLIPLSKWKSNEKDNKNHAKQKSEKSHLLSESLAKIKKDIGHSPDIIIREVKIGTVEIVLAAVIYVDGLADKDLIHHTILQNLMIDLRETRLQEEITSQKIIQQIKEFSLSAGELEIIKNYQTDYEKVYETILSGDSVILIDGSSEAYKIGTKGWEGRGVEEPTSEQLVRGPKDGFTENIRTNTSLIRRRINDINLVFEPIKVGKRSKTEIAITYIKEIANDKIVDEVRERLERIDIDAILESGYVESLIQDETYTPFPTVYNTERPDAVVGGLLEGRVAILVDGTPFVLVVPALFIHFMQSSEDYYQRADISTLIRLLRVGAFLLSLLTPAAYIAVTTYHQEMLPTTLLVSLTAQREGVPFPAFIEAVFMELTFEILREAGIRMPRAVGAAISIVGALVLGQAAVEAGLVSATMVIVVSLTAIASFVTPKFNMAISVRMLRFGFMILAATFGLFGIILGLIILIAHLCSLRSFGVPYLLPFAPFVLKDQKDGIIRLSLWSLKTRPKLVSGKDNVRENTPKPSP</sequence>
<keyword evidence="6" id="KW-1133">Transmembrane helix</keyword>
<dbReference type="InterPro" id="IPR004995">
    <property type="entry name" value="Spore_Ger"/>
</dbReference>
<dbReference type="PANTHER" id="PTHR22550:SF5">
    <property type="entry name" value="LEUCINE ZIPPER PROTEIN 4"/>
    <property type="match status" value="1"/>
</dbReference>
<evidence type="ECO:0000256" key="1">
    <source>
        <dbReference type="ARBA" id="ARBA00004141"/>
    </source>
</evidence>
<name>A0A5C6W116_9BACI</name>
<proteinExistence type="inferred from homology"/>